<protein>
    <submittedName>
        <fullName evidence="1">Uncharacterized protein</fullName>
    </submittedName>
</protein>
<dbReference type="EMBL" id="VIWY01000002">
    <property type="protein sequence ID" value="TWG24409.1"/>
    <property type="molecule type" value="Genomic_DNA"/>
</dbReference>
<dbReference type="Proteomes" id="UP000320239">
    <property type="component" value="Unassembled WGS sequence"/>
</dbReference>
<proteinExistence type="predicted"/>
<sequence>MVTLTTGTAATSWGSHAAWVRLQSYRRQLTADLTPPQASAQIIAADRAAVAGAEAEVARVEAARAAQAAAATQVKQLPRGRALDVTV</sequence>
<dbReference type="AlphaFoldDB" id="A0A561WKL7"/>
<dbReference type="RefSeq" id="WP_122977525.1">
    <property type="nucleotide sequence ID" value="NZ_BOMX01000074.1"/>
</dbReference>
<accession>A0A561WKL7</accession>
<keyword evidence="2" id="KW-1185">Reference proteome</keyword>
<name>A0A561WKL7_ACTTI</name>
<comment type="caution">
    <text evidence="1">The sequence shown here is derived from an EMBL/GenBank/DDBJ whole genome shotgun (WGS) entry which is preliminary data.</text>
</comment>
<gene>
    <name evidence="1" type="ORF">FHX34_102965</name>
</gene>
<evidence type="ECO:0000313" key="2">
    <source>
        <dbReference type="Proteomes" id="UP000320239"/>
    </source>
</evidence>
<organism evidence="1 2">
    <name type="scientific">Actinoplanes teichomyceticus</name>
    <dbReference type="NCBI Taxonomy" id="1867"/>
    <lineage>
        <taxon>Bacteria</taxon>
        <taxon>Bacillati</taxon>
        <taxon>Actinomycetota</taxon>
        <taxon>Actinomycetes</taxon>
        <taxon>Micromonosporales</taxon>
        <taxon>Micromonosporaceae</taxon>
        <taxon>Actinoplanes</taxon>
    </lineage>
</organism>
<reference evidence="1 2" key="1">
    <citation type="submission" date="2019-06" db="EMBL/GenBank/DDBJ databases">
        <title>Sequencing the genomes of 1000 actinobacteria strains.</title>
        <authorList>
            <person name="Klenk H.-P."/>
        </authorList>
    </citation>
    <scope>NUCLEOTIDE SEQUENCE [LARGE SCALE GENOMIC DNA]</scope>
    <source>
        <strain evidence="1 2">DSM 43866</strain>
    </source>
</reference>
<evidence type="ECO:0000313" key="1">
    <source>
        <dbReference type="EMBL" id="TWG24409.1"/>
    </source>
</evidence>